<comment type="caution">
    <text evidence="2">The sequence shown here is derived from an EMBL/GenBank/DDBJ whole genome shotgun (WGS) entry which is preliminary data.</text>
</comment>
<evidence type="ECO:0000313" key="2">
    <source>
        <dbReference type="EMBL" id="EHN12579.1"/>
    </source>
</evidence>
<dbReference type="RefSeq" id="WP_007570571.1">
    <property type="nucleotide sequence ID" value="NZ_AGUD01000018.1"/>
</dbReference>
<evidence type="ECO:0000313" key="3">
    <source>
        <dbReference type="Proteomes" id="UP000005143"/>
    </source>
</evidence>
<evidence type="ECO:0000256" key="1">
    <source>
        <dbReference type="SAM" id="Phobius"/>
    </source>
</evidence>
<accession>H0E159</accession>
<sequence length="44" mass="4211">MTEPSASARTGSVLPAAICVGVVVAIALLGNVGVVGSLESSLTI</sequence>
<dbReference type="AlphaFoldDB" id="H0E159"/>
<name>H0E159_9ACTN</name>
<dbReference type="Proteomes" id="UP000005143">
    <property type="component" value="Unassembled WGS sequence"/>
</dbReference>
<keyword evidence="1" id="KW-1133">Transmembrane helix</keyword>
<keyword evidence="1" id="KW-0472">Membrane</keyword>
<keyword evidence="1" id="KW-0812">Transmembrane</keyword>
<proteinExistence type="predicted"/>
<reference evidence="2 3" key="1">
    <citation type="journal article" date="2013" name="Biodegradation">
        <title>Quantitative proteomic analysis of ibuprofen-degrading Patulibacter sp. strain I11.</title>
        <authorList>
            <person name="Almeida B."/>
            <person name="Kjeldal H."/>
            <person name="Lolas I."/>
            <person name="Knudsen A.D."/>
            <person name="Carvalho G."/>
            <person name="Nielsen K.L."/>
            <person name="Barreto Crespo M.T."/>
            <person name="Stensballe A."/>
            <person name="Nielsen J.L."/>
        </authorList>
    </citation>
    <scope>NUCLEOTIDE SEQUENCE [LARGE SCALE GENOMIC DNA]</scope>
    <source>
        <strain evidence="2 3">I11</strain>
    </source>
</reference>
<protein>
    <submittedName>
        <fullName evidence="2">Uncharacterized protein</fullName>
    </submittedName>
</protein>
<organism evidence="2 3">
    <name type="scientific">Patulibacter medicamentivorans</name>
    <dbReference type="NCBI Taxonomy" id="1097667"/>
    <lineage>
        <taxon>Bacteria</taxon>
        <taxon>Bacillati</taxon>
        <taxon>Actinomycetota</taxon>
        <taxon>Thermoleophilia</taxon>
        <taxon>Solirubrobacterales</taxon>
        <taxon>Patulibacteraceae</taxon>
        <taxon>Patulibacter</taxon>
    </lineage>
</organism>
<feature type="transmembrane region" description="Helical" evidence="1">
    <location>
        <begin position="12"/>
        <end position="38"/>
    </location>
</feature>
<dbReference type="EMBL" id="AGUD01000018">
    <property type="protein sequence ID" value="EHN12579.1"/>
    <property type="molecule type" value="Genomic_DNA"/>
</dbReference>
<gene>
    <name evidence="2" type="ORF">PAI11_05190</name>
</gene>
<keyword evidence="3" id="KW-1185">Reference proteome</keyword>